<dbReference type="Proteomes" id="UP001215598">
    <property type="component" value="Unassembled WGS sequence"/>
</dbReference>
<protein>
    <submittedName>
        <fullName evidence="1">Uncharacterized protein</fullName>
    </submittedName>
</protein>
<dbReference type="EMBL" id="JARKIB010000298">
    <property type="protein sequence ID" value="KAJ7716023.1"/>
    <property type="molecule type" value="Genomic_DNA"/>
</dbReference>
<reference evidence="1" key="1">
    <citation type="submission" date="2023-03" db="EMBL/GenBank/DDBJ databases">
        <title>Massive genome expansion in bonnet fungi (Mycena s.s.) driven by repeated elements and novel gene families across ecological guilds.</title>
        <authorList>
            <consortium name="Lawrence Berkeley National Laboratory"/>
            <person name="Harder C.B."/>
            <person name="Miyauchi S."/>
            <person name="Viragh M."/>
            <person name="Kuo A."/>
            <person name="Thoen E."/>
            <person name="Andreopoulos B."/>
            <person name="Lu D."/>
            <person name="Skrede I."/>
            <person name="Drula E."/>
            <person name="Henrissat B."/>
            <person name="Morin E."/>
            <person name="Kohler A."/>
            <person name="Barry K."/>
            <person name="LaButti K."/>
            <person name="Morin E."/>
            <person name="Salamov A."/>
            <person name="Lipzen A."/>
            <person name="Mereny Z."/>
            <person name="Hegedus B."/>
            <person name="Baldrian P."/>
            <person name="Stursova M."/>
            <person name="Weitz H."/>
            <person name="Taylor A."/>
            <person name="Grigoriev I.V."/>
            <person name="Nagy L.G."/>
            <person name="Martin F."/>
            <person name="Kauserud H."/>
        </authorList>
    </citation>
    <scope>NUCLEOTIDE SEQUENCE</scope>
    <source>
        <strain evidence="1">CBHHK182m</strain>
    </source>
</reference>
<dbReference type="AlphaFoldDB" id="A0AAD7HA09"/>
<gene>
    <name evidence="1" type="ORF">B0H16DRAFT_1614792</name>
</gene>
<name>A0AAD7HA09_9AGAR</name>
<evidence type="ECO:0000313" key="1">
    <source>
        <dbReference type="EMBL" id="KAJ7716023.1"/>
    </source>
</evidence>
<sequence length="151" mass="16811">MVLHPRHGVLLASLASAPFPFSRIYFVSLLNPSYVPSTFSPRSSANGVAASRSCLATFLFRPLRHLSLHAGDDAAIPVLRLYVLFIIFEMTYRSPLSYYPPPAAASIPLYPPSPPYTCEDTFRRMYPRRASRCQFTLVTVSLARSVALSKL</sequence>
<proteinExistence type="predicted"/>
<comment type="caution">
    <text evidence="1">The sequence shown here is derived from an EMBL/GenBank/DDBJ whole genome shotgun (WGS) entry which is preliminary data.</text>
</comment>
<keyword evidence="2" id="KW-1185">Reference proteome</keyword>
<evidence type="ECO:0000313" key="2">
    <source>
        <dbReference type="Proteomes" id="UP001215598"/>
    </source>
</evidence>
<accession>A0AAD7HA09</accession>
<organism evidence="1 2">
    <name type="scientific">Mycena metata</name>
    <dbReference type="NCBI Taxonomy" id="1033252"/>
    <lineage>
        <taxon>Eukaryota</taxon>
        <taxon>Fungi</taxon>
        <taxon>Dikarya</taxon>
        <taxon>Basidiomycota</taxon>
        <taxon>Agaricomycotina</taxon>
        <taxon>Agaricomycetes</taxon>
        <taxon>Agaricomycetidae</taxon>
        <taxon>Agaricales</taxon>
        <taxon>Marasmiineae</taxon>
        <taxon>Mycenaceae</taxon>
        <taxon>Mycena</taxon>
    </lineage>
</organism>